<evidence type="ECO:0000256" key="5">
    <source>
        <dbReference type="ARBA" id="ARBA00022519"/>
    </source>
</evidence>
<sequence>MKFSHFFIDRPIFASVISIIIVLVGSIAYFNLPVTQYPEIVPPSVVISANYPGASPEVIMNTVAAPIEEQVNGVEDMLYMQSQCSSDGSMQITVTFKTGTDVDKAQILTQNRVEIAKPRLPQDVTSIGVTVKKRSPNIILFTSLISPDNSRDKLYLTNYAISQLKDRLARIKGVGEINIFGAKEYSMRVWMDPDRLAYLNISPNEVLGALREQNKQVAAGKINQPPMDTGSAFELIINAQGRLQTEEEFGNIIVKFTEDGKVIKLKDIARLELGAYTYADESYLNNMDMISIAFYQLPGSNALETADSIIKEMETLKKDFPSGVDYVIPFNVTKFVGESVNAVYHTIFEAVILVVLVVMIFLQNWRAAVIPLFAIPVSLIGTFAMMYALGFSINNLSLFGLVLAIGIVVDDAIVVVENVERNMNDGLKVRDATKKAMTQVQGALIAIALVLSAVFIPTAFIEGISGQFYRQFAITIAASTIFSAIVSLTLSPALCALFLTERDAKPDLFTRCYNFLFGWLFRGFNACFAWVSEKYGKLVAQFARFWIIVLFLYAGLLGGAVWFFDNTPKGFIPGQDRGYLFSSIQLPDGASFERTQKVMKKASEHIKNIDGVSYAIAIAGLNGATFSRMSNAGTIFINLEDFDVRLPKGATASKIIAQANAILAREIPEAVSYVLAPPPVDGLGNGGDYKFYVQDRVGLGLDTVQKYTNLMAAKATQELDPVSFAFTTYRVSNPQLYADIDRERAQKLNVPISSIFDTMQYHLGSVYVNDFNIIGRVYRVVAQAEGKSRREVSDIYNLYVPNAQGKNVPLGSVANVRRIVGPVTTMRYNLYTAAEVQGNLAPGYSTGQAIKEIEALAEKELPKGMGIEWTDIAYQEKLTGNTAMLVFAMCVVFVFLILAALYESVTLPLAVILVVPLVLLFAIMGVHFRGMDNNIMTQIGFVVLIGLACKNAILIVEFAHQREMKGEELVSSVRNASKNRLRPILMTSFAFILGVVPLAYATGAGSELRQALGTSVFFGMIGVTVFGCVFTPVFYYVIRRFFAAKQKIEAN</sequence>
<feature type="transmembrane region" description="Helical" evidence="9">
    <location>
        <begin position="12"/>
        <end position="32"/>
    </location>
</feature>
<dbReference type="PRINTS" id="PR00702">
    <property type="entry name" value="ACRIFLAVINRP"/>
</dbReference>
<dbReference type="PANTHER" id="PTHR32063">
    <property type="match status" value="1"/>
</dbReference>
<dbReference type="InterPro" id="IPR000731">
    <property type="entry name" value="SSD"/>
</dbReference>
<dbReference type="SUPFAM" id="SSF82714">
    <property type="entry name" value="Multidrug efflux transporter AcrB TolC docking domain, DN and DC subdomains"/>
    <property type="match status" value="2"/>
</dbReference>
<feature type="transmembrane region" description="Helical" evidence="9">
    <location>
        <begin position="984"/>
        <end position="1003"/>
    </location>
</feature>
<evidence type="ECO:0000256" key="9">
    <source>
        <dbReference type="SAM" id="Phobius"/>
    </source>
</evidence>
<evidence type="ECO:0000256" key="3">
    <source>
        <dbReference type="ARBA" id="ARBA00022448"/>
    </source>
</evidence>
<dbReference type="Pfam" id="PF00873">
    <property type="entry name" value="ACR_tran"/>
    <property type="match status" value="1"/>
</dbReference>
<evidence type="ECO:0000256" key="7">
    <source>
        <dbReference type="ARBA" id="ARBA00022989"/>
    </source>
</evidence>
<organism evidence="11 12">
    <name type="scientific">Intestinicryptomonas porci</name>
    <dbReference type="NCBI Taxonomy" id="2926320"/>
    <lineage>
        <taxon>Bacteria</taxon>
        <taxon>Pseudomonadati</taxon>
        <taxon>Verrucomicrobiota</taxon>
        <taxon>Opitutia</taxon>
        <taxon>Opitutales</taxon>
        <taxon>Intestinicryptomonaceae</taxon>
        <taxon>Intestinicryptomonas</taxon>
    </lineage>
</organism>
<dbReference type="Gene3D" id="1.20.1640.10">
    <property type="entry name" value="Multidrug efflux transporter AcrB transmembrane domain"/>
    <property type="match status" value="2"/>
</dbReference>
<keyword evidence="12" id="KW-1185">Reference proteome</keyword>
<evidence type="ECO:0000259" key="10">
    <source>
        <dbReference type="PROSITE" id="PS50156"/>
    </source>
</evidence>
<dbReference type="InterPro" id="IPR004764">
    <property type="entry name" value="MdtF-like"/>
</dbReference>
<feature type="transmembrane region" description="Helical" evidence="9">
    <location>
        <begin position="440"/>
        <end position="460"/>
    </location>
</feature>
<evidence type="ECO:0000256" key="8">
    <source>
        <dbReference type="ARBA" id="ARBA00023136"/>
    </source>
</evidence>
<dbReference type="NCBIfam" id="NF000282">
    <property type="entry name" value="RND_permease_1"/>
    <property type="match status" value="1"/>
</dbReference>
<gene>
    <name evidence="11" type="ORF">MOX91_00780</name>
</gene>
<dbReference type="Proteomes" id="UP001275932">
    <property type="component" value="Unassembled WGS sequence"/>
</dbReference>
<dbReference type="PANTHER" id="PTHR32063:SF11">
    <property type="entry name" value="CATION OR DRUG EFFLUX SYSTEM PROTEIN"/>
    <property type="match status" value="1"/>
</dbReference>
<evidence type="ECO:0000313" key="12">
    <source>
        <dbReference type="Proteomes" id="UP001275932"/>
    </source>
</evidence>
<comment type="caution">
    <text evidence="11">The sequence shown here is derived from an EMBL/GenBank/DDBJ whole genome shotgun (WGS) entry which is preliminary data.</text>
</comment>
<evidence type="ECO:0000313" key="11">
    <source>
        <dbReference type="EMBL" id="MDX8414720.1"/>
    </source>
</evidence>
<reference evidence="11 12" key="1">
    <citation type="submission" date="2022-03" db="EMBL/GenBank/DDBJ databases">
        <title>Novel taxa within the pig intestine.</title>
        <authorList>
            <person name="Wylensek D."/>
            <person name="Bishof K."/>
            <person name="Afrizal A."/>
            <person name="Clavel T."/>
        </authorList>
    </citation>
    <scope>NUCLEOTIDE SEQUENCE [LARGE SCALE GENOMIC DNA]</scope>
    <source>
        <strain evidence="11 12">CLA-KB-P66</strain>
    </source>
</reference>
<keyword evidence="4" id="KW-1003">Cell membrane</keyword>
<keyword evidence="6 9" id="KW-0812">Transmembrane</keyword>
<dbReference type="PROSITE" id="PS50156">
    <property type="entry name" value="SSD"/>
    <property type="match status" value="1"/>
</dbReference>
<accession>A0ABU4WDT0</accession>
<feature type="transmembrane region" description="Helical" evidence="9">
    <location>
        <begin position="543"/>
        <end position="564"/>
    </location>
</feature>
<feature type="transmembrane region" description="Helical" evidence="9">
    <location>
        <begin position="472"/>
        <end position="500"/>
    </location>
</feature>
<dbReference type="Gene3D" id="3.30.2090.10">
    <property type="entry name" value="Multidrug efflux transporter AcrB TolC docking domain, DN and DC subdomains"/>
    <property type="match status" value="2"/>
</dbReference>
<feature type="transmembrane region" description="Helical" evidence="9">
    <location>
        <begin position="1015"/>
        <end position="1038"/>
    </location>
</feature>
<name>A0ABU4WDT0_9BACT</name>
<keyword evidence="3" id="KW-0813">Transport</keyword>
<dbReference type="EMBL" id="JALBUT010000001">
    <property type="protein sequence ID" value="MDX8414720.1"/>
    <property type="molecule type" value="Genomic_DNA"/>
</dbReference>
<feature type="transmembrane region" description="Helical" evidence="9">
    <location>
        <begin position="342"/>
        <end position="362"/>
    </location>
</feature>
<keyword evidence="5" id="KW-0997">Cell inner membrane</keyword>
<dbReference type="Gene3D" id="3.30.70.1320">
    <property type="entry name" value="Multidrug efflux transporter AcrB pore domain like"/>
    <property type="match status" value="1"/>
</dbReference>
<feature type="transmembrane region" description="Helical" evidence="9">
    <location>
        <begin position="396"/>
        <end position="419"/>
    </location>
</feature>
<dbReference type="Gene3D" id="3.30.70.1430">
    <property type="entry name" value="Multidrug efflux transporter AcrB pore domain"/>
    <property type="match status" value="2"/>
</dbReference>
<feature type="transmembrane region" description="Helical" evidence="9">
    <location>
        <begin position="883"/>
        <end position="902"/>
    </location>
</feature>
<feature type="transmembrane region" description="Helical" evidence="9">
    <location>
        <begin position="512"/>
        <end position="531"/>
    </location>
</feature>
<feature type="transmembrane region" description="Helical" evidence="9">
    <location>
        <begin position="908"/>
        <end position="928"/>
    </location>
</feature>
<feature type="domain" description="SSD" evidence="10">
    <location>
        <begin position="368"/>
        <end position="497"/>
    </location>
</feature>
<dbReference type="SUPFAM" id="SSF82866">
    <property type="entry name" value="Multidrug efflux transporter AcrB transmembrane domain"/>
    <property type="match status" value="2"/>
</dbReference>
<comment type="similarity">
    <text evidence="2">Belongs to the resistance-nodulation-cell division (RND) (TC 2.A.6) family.</text>
</comment>
<evidence type="ECO:0000256" key="6">
    <source>
        <dbReference type="ARBA" id="ARBA00022692"/>
    </source>
</evidence>
<feature type="transmembrane region" description="Helical" evidence="9">
    <location>
        <begin position="369"/>
        <end position="390"/>
    </location>
</feature>
<proteinExistence type="inferred from homology"/>
<dbReference type="InterPro" id="IPR001036">
    <property type="entry name" value="Acrflvin-R"/>
</dbReference>
<evidence type="ECO:0000256" key="1">
    <source>
        <dbReference type="ARBA" id="ARBA00004429"/>
    </source>
</evidence>
<evidence type="ECO:0000256" key="4">
    <source>
        <dbReference type="ARBA" id="ARBA00022475"/>
    </source>
</evidence>
<dbReference type="SUPFAM" id="SSF82693">
    <property type="entry name" value="Multidrug efflux transporter AcrB pore domain, PN1, PN2, PC1 and PC2 subdomains"/>
    <property type="match status" value="4"/>
</dbReference>
<comment type="subcellular location">
    <subcellularLocation>
        <location evidence="1">Cell inner membrane</location>
        <topology evidence="1">Multi-pass membrane protein</topology>
    </subcellularLocation>
</comment>
<dbReference type="RefSeq" id="WP_370396170.1">
    <property type="nucleotide sequence ID" value="NZ_JALBUT010000001.1"/>
</dbReference>
<dbReference type="NCBIfam" id="TIGR00915">
    <property type="entry name" value="2A0602"/>
    <property type="match status" value="1"/>
</dbReference>
<keyword evidence="8 9" id="KW-0472">Membrane</keyword>
<dbReference type="InterPro" id="IPR027463">
    <property type="entry name" value="AcrB_DN_DC_subdom"/>
</dbReference>
<dbReference type="Gene3D" id="3.30.70.1440">
    <property type="entry name" value="Multidrug efflux transporter AcrB pore domain"/>
    <property type="match status" value="1"/>
</dbReference>
<evidence type="ECO:0000256" key="2">
    <source>
        <dbReference type="ARBA" id="ARBA00010942"/>
    </source>
</evidence>
<protein>
    <submittedName>
        <fullName evidence="11">Multidrug efflux RND transporter permease subunit</fullName>
    </submittedName>
</protein>
<keyword evidence="7 9" id="KW-1133">Transmembrane helix</keyword>